<dbReference type="EMBL" id="WJQU01000002">
    <property type="protein sequence ID" value="KAJ6644154.1"/>
    <property type="molecule type" value="Genomic_DNA"/>
</dbReference>
<protein>
    <recommendedName>
        <fullName evidence="10">Hexosyltransferase</fullName>
        <ecNumber evidence="10">2.4.1.-</ecNumber>
    </recommendedName>
</protein>
<dbReference type="EC" id="2.4.1.-" evidence="10"/>
<dbReference type="OrthoDB" id="5512589at2759"/>
<dbReference type="Proteomes" id="UP001151699">
    <property type="component" value="Chromosome B"/>
</dbReference>
<dbReference type="PANTHER" id="PTHR11214:SF314">
    <property type="entry name" value="HEXOSYLTRANSFERASE"/>
    <property type="match status" value="1"/>
</dbReference>
<evidence type="ECO:0000256" key="11">
    <source>
        <dbReference type="SAM" id="MobiDB-lite"/>
    </source>
</evidence>
<organism evidence="12 13">
    <name type="scientific">Pseudolycoriella hygida</name>
    <dbReference type="NCBI Taxonomy" id="35572"/>
    <lineage>
        <taxon>Eukaryota</taxon>
        <taxon>Metazoa</taxon>
        <taxon>Ecdysozoa</taxon>
        <taxon>Arthropoda</taxon>
        <taxon>Hexapoda</taxon>
        <taxon>Insecta</taxon>
        <taxon>Pterygota</taxon>
        <taxon>Neoptera</taxon>
        <taxon>Endopterygota</taxon>
        <taxon>Diptera</taxon>
        <taxon>Nematocera</taxon>
        <taxon>Sciaroidea</taxon>
        <taxon>Sciaridae</taxon>
        <taxon>Pseudolycoriella</taxon>
    </lineage>
</organism>
<dbReference type="GO" id="GO:0000139">
    <property type="term" value="C:Golgi membrane"/>
    <property type="evidence" value="ECO:0007669"/>
    <property type="project" value="UniProtKB-SubCell"/>
</dbReference>
<accession>A0A9Q0N7Q5</accession>
<evidence type="ECO:0000256" key="9">
    <source>
        <dbReference type="ARBA" id="ARBA00023136"/>
    </source>
</evidence>
<reference evidence="12" key="1">
    <citation type="submission" date="2022-07" db="EMBL/GenBank/DDBJ databases">
        <authorList>
            <person name="Trinca V."/>
            <person name="Uliana J.V.C."/>
            <person name="Torres T.T."/>
            <person name="Ward R.J."/>
            <person name="Monesi N."/>
        </authorList>
    </citation>
    <scope>NUCLEOTIDE SEQUENCE</scope>
    <source>
        <strain evidence="12">HSMRA1968</strain>
        <tissue evidence="12">Whole embryos</tissue>
    </source>
</reference>
<proteinExistence type="inferred from homology"/>
<dbReference type="PANTHER" id="PTHR11214">
    <property type="entry name" value="BETA-1,3-N-ACETYLGLUCOSAMINYLTRANSFERASE"/>
    <property type="match status" value="1"/>
</dbReference>
<dbReference type="Pfam" id="PF01762">
    <property type="entry name" value="Galactosyl_T"/>
    <property type="match status" value="1"/>
</dbReference>
<keyword evidence="3 10" id="KW-0328">Glycosyltransferase</keyword>
<evidence type="ECO:0000256" key="2">
    <source>
        <dbReference type="ARBA" id="ARBA00008661"/>
    </source>
</evidence>
<evidence type="ECO:0000256" key="10">
    <source>
        <dbReference type="RuleBase" id="RU363063"/>
    </source>
</evidence>
<gene>
    <name evidence="12" type="primary">B3GALNT1</name>
    <name evidence="12" type="ORF">Bhyg_09120</name>
</gene>
<evidence type="ECO:0000256" key="4">
    <source>
        <dbReference type="ARBA" id="ARBA00022679"/>
    </source>
</evidence>
<sequence>ALMLIAVKILYATNEDETPTRPKTRIIFMNESFCASDNNGQKTAVIFVLSARKNFESRNTIRQTYGSVKSANNVTILGVVFMLGNSIEKGTEAYETTGKLHAEMAEFGDMVMGDFVDSYRNLTRKTIMAYDWLSTYCREAQIVVKTDDDILVNVFALTKALSTLVLVDDESAKIYGPVHYKEGTVKDPTSLYYAAPIDTPGGVFPKHVAGMGYVTSMDVVDRISKGISKLFLGRVCTHEDVFMTGIARLRINSLIPESYWRRQPPIIDVIDRNAVWITYLLDNGSSDGDYFIRNLTKMAIDDIKTEDLLKYRNRLPTQFFYLVGHNDVNKGAEGFSAMSRSIHHQTKLPNTADGVYIESELVAEHIEPEKSPSEEEGNGFEVEGMTKAKIPRGRLAEENPNVH</sequence>
<evidence type="ECO:0000256" key="3">
    <source>
        <dbReference type="ARBA" id="ARBA00022676"/>
    </source>
</evidence>
<keyword evidence="7" id="KW-1133">Transmembrane helix</keyword>
<keyword evidence="5" id="KW-0812">Transmembrane</keyword>
<keyword evidence="6" id="KW-0735">Signal-anchor</keyword>
<dbReference type="Gene3D" id="3.90.550.50">
    <property type="match status" value="1"/>
</dbReference>
<evidence type="ECO:0000256" key="1">
    <source>
        <dbReference type="ARBA" id="ARBA00004323"/>
    </source>
</evidence>
<comment type="similarity">
    <text evidence="2 10">Belongs to the glycosyltransferase 31 family.</text>
</comment>
<keyword evidence="9" id="KW-0472">Membrane</keyword>
<dbReference type="InterPro" id="IPR002659">
    <property type="entry name" value="Glyco_trans_31"/>
</dbReference>
<dbReference type="GO" id="GO:0016758">
    <property type="term" value="F:hexosyltransferase activity"/>
    <property type="evidence" value="ECO:0007669"/>
    <property type="project" value="InterPro"/>
</dbReference>
<dbReference type="GO" id="GO:0006493">
    <property type="term" value="P:protein O-linked glycosylation"/>
    <property type="evidence" value="ECO:0007669"/>
    <property type="project" value="TreeGrafter"/>
</dbReference>
<evidence type="ECO:0000256" key="8">
    <source>
        <dbReference type="ARBA" id="ARBA00023034"/>
    </source>
</evidence>
<keyword evidence="4" id="KW-0808">Transferase</keyword>
<evidence type="ECO:0000256" key="6">
    <source>
        <dbReference type="ARBA" id="ARBA00022968"/>
    </source>
</evidence>
<comment type="subcellular location">
    <subcellularLocation>
        <location evidence="1 10">Golgi apparatus membrane</location>
        <topology evidence="1 10">Single-pass type II membrane protein</topology>
    </subcellularLocation>
</comment>
<name>A0A9Q0N7Q5_9DIPT</name>
<feature type="region of interest" description="Disordered" evidence="11">
    <location>
        <begin position="365"/>
        <end position="403"/>
    </location>
</feature>
<keyword evidence="13" id="KW-1185">Reference proteome</keyword>
<dbReference type="AlphaFoldDB" id="A0A9Q0N7Q5"/>
<feature type="non-terminal residue" evidence="12">
    <location>
        <position position="403"/>
    </location>
</feature>
<keyword evidence="8 10" id="KW-0333">Golgi apparatus</keyword>
<evidence type="ECO:0000313" key="13">
    <source>
        <dbReference type="Proteomes" id="UP001151699"/>
    </source>
</evidence>
<evidence type="ECO:0000256" key="5">
    <source>
        <dbReference type="ARBA" id="ARBA00022692"/>
    </source>
</evidence>
<feature type="non-terminal residue" evidence="12">
    <location>
        <position position="1"/>
    </location>
</feature>
<comment type="caution">
    <text evidence="12">The sequence shown here is derived from an EMBL/GenBank/DDBJ whole genome shotgun (WGS) entry which is preliminary data.</text>
</comment>
<evidence type="ECO:0000256" key="7">
    <source>
        <dbReference type="ARBA" id="ARBA00022989"/>
    </source>
</evidence>
<evidence type="ECO:0000313" key="12">
    <source>
        <dbReference type="EMBL" id="KAJ6644154.1"/>
    </source>
</evidence>